<feature type="compositionally biased region" description="Low complexity" evidence="1">
    <location>
        <begin position="321"/>
        <end position="337"/>
    </location>
</feature>
<feature type="compositionally biased region" description="Low complexity" evidence="1">
    <location>
        <begin position="210"/>
        <end position="228"/>
    </location>
</feature>
<feature type="compositionally biased region" description="Basic and acidic residues" evidence="1">
    <location>
        <begin position="1566"/>
        <end position="1586"/>
    </location>
</feature>
<feature type="compositionally biased region" description="Basic and acidic residues" evidence="1">
    <location>
        <begin position="2182"/>
        <end position="2210"/>
    </location>
</feature>
<accession>M2SWK6</accession>
<feature type="compositionally biased region" description="Low complexity" evidence="1">
    <location>
        <begin position="1864"/>
        <end position="1878"/>
    </location>
</feature>
<feature type="compositionally biased region" description="Basic and acidic residues" evidence="1">
    <location>
        <begin position="2469"/>
        <end position="2482"/>
    </location>
</feature>
<feature type="region of interest" description="Disordered" evidence="1">
    <location>
        <begin position="1993"/>
        <end position="2164"/>
    </location>
</feature>
<feature type="compositionally biased region" description="Low complexity" evidence="1">
    <location>
        <begin position="737"/>
        <end position="749"/>
    </location>
</feature>
<feature type="region of interest" description="Disordered" evidence="1">
    <location>
        <begin position="865"/>
        <end position="903"/>
    </location>
</feature>
<feature type="compositionally biased region" description="Basic and acidic residues" evidence="1">
    <location>
        <begin position="2325"/>
        <end position="2338"/>
    </location>
</feature>
<dbReference type="OrthoDB" id="5365701at2759"/>
<feature type="region of interest" description="Disordered" evidence="1">
    <location>
        <begin position="1"/>
        <end position="367"/>
    </location>
</feature>
<feature type="compositionally biased region" description="Basic residues" evidence="1">
    <location>
        <begin position="133"/>
        <end position="147"/>
    </location>
</feature>
<feature type="compositionally biased region" description="Basic and acidic residues" evidence="1">
    <location>
        <begin position="2405"/>
        <end position="2428"/>
    </location>
</feature>
<feature type="compositionally biased region" description="Low complexity" evidence="1">
    <location>
        <begin position="269"/>
        <end position="279"/>
    </location>
</feature>
<feature type="compositionally biased region" description="Basic and acidic residues" evidence="1">
    <location>
        <begin position="1761"/>
        <end position="1780"/>
    </location>
</feature>
<evidence type="ECO:0000313" key="2">
    <source>
        <dbReference type="EMBL" id="EMD66675.1"/>
    </source>
</evidence>
<evidence type="ECO:0000313" key="3">
    <source>
        <dbReference type="Proteomes" id="UP000016934"/>
    </source>
</evidence>
<feature type="region of interest" description="Disordered" evidence="1">
    <location>
        <begin position="1197"/>
        <end position="1296"/>
    </location>
</feature>
<feature type="compositionally biased region" description="Polar residues" evidence="1">
    <location>
        <begin position="1165"/>
        <end position="1174"/>
    </location>
</feature>
<feature type="compositionally biased region" description="Polar residues" evidence="1">
    <location>
        <begin position="1493"/>
        <end position="1503"/>
    </location>
</feature>
<evidence type="ECO:0008006" key="4">
    <source>
        <dbReference type="Google" id="ProtNLM"/>
    </source>
</evidence>
<keyword evidence="3" id="KW-1185">Reference proteome</keyword>
<feature type="region of interest" description="Disordered" evidence="1">
    <location>
        <begin position="770"/>
        <end position="817"/>
    </location>
</feature>
<organism evidence="2 3">
    <name type="scientific">Cochliobolus sativus (strain ND90Pr / ATCC 201652)</name>
    <name type="common">Common root rot and spot blotch fungus</name>
    <name type="synonym">Bipolaris sorokiniana</name>
    <dbReference type="NCBI Taxonomy" id="665912"/>
    <lineage>
        <taxon>Eukaryota</taxon>
        <taxon>Fungi</taxon>
        <taxon>Dikarya</taxon>
        <taxon>Ascomycota</taxon>
        <taxon>Pezizomycotina</taxon>
        <taxon>Dothideomycetes</taxon>
        <taxon>Pleosporomycetidae</taxon>
        <taxon>Pleosporales</taxon>
        <taxon>Pleosporineae</taxon>
        <taxon>Pleosporaceae</taxon>
        <taxon>Bipolaris</taxon>
    </lineage>
</organism>
<feature type="compositionally biased region" description="Acidic residues" evidence="1">
    <location>
        <begin position="957"/>
        <end position="967"/>
    </location>
</feature>
<feature type="region of interest" description="Disordered" evidence="1">
    <location>
        <begin position="1701"/>
        <end position="1908"/>
    </location>
</feature>
<evidence type="ECO:0000256" key="1">
    <source>
        <dbReference type="SAM" id="MobiDB-lite"/>
    </source>
</evidence>
<feature type="region of interest" description="Disordered" evidence="1">
    <location>
        <begin position="380"/>
        <end position="474"/>
    </location>
</feature>
<feature type="compositionally biased region" description="Low complexity" evidence="1">
    <location>
        <begin position="392"/>
        <end position="409"/>
    </location>
</feature>
<dbReference type="KEGG" id="bsc:COCSADRAFT_300966"/>
<feature type="compositionally biased region" description="Low complexity" evidence="1">
    <location>
        <begin position="511"/>
        <end position="523"/>
    </location>
</feature>
<feature type="compositionally biased region" description="Basic residues" evidence="1">
    <location>
        <begin position="881"/>
        <end position="897"/>
    </location>
</feature>
<dbReference type="RefSeq" id="XP_007698099.1">
    <property type="nucleotide sequence ID" value="XM_007699909.1"/>
</dbReference>
<feature type="compositionally biased region" description="Low complexity" evidence="1">
    <location>
        <begin position="63"/>
        <end position="75"/>
    </location>
</feature>
<feature type="region of interest" description="Disordered" evidence="1">
    <location>
        <begin position="831"/>
        <end position="852"/>
    </location>
</feature>
<dbReference type="HOGENOM" id="CLU_227733_0_0_1"/>
<feature type="region of interest" description="Disordered" evidence="1">
    <location>
        <begin position="1151"/>
        <end position="1174"/>
    </location>
</feature>
<feature type="compositionally biased region" description="Basic and acidic residues" evidence="1">
    <location>
        <begin position="2357"/>
        <end position="2376"/>
    </location>
</feature>
<feature type="compositionally biased region" description="Basic and acidic residues" evidence="1">
    <location>
        <begin position="2064"/>
        <end position="2083"/>
    </location>
</feature>
<feature type="region of interest" description="Disordered" evidence="1">
    <location>
        <begin position="2179"/>
        <end position="2626"/>
    </location>
</feature>
<feature type="compositionally biased region" description="Basic and acidic residues" evidence="1">
    <location>
        <begin position="1601"/>
        <end position="1624"/>
    </location>
</feature>
<feature type="region of interest" description="Disordered" evidence="1">
    <location>
        <begin position="1448"/>
        <end position="1639"/>
    </location>
</feature>
<proteinExistence type="predicted"/>
<feature type="compositionally biased region" description="Polar residues" evidence="1">
    <location>
        <begin position="2341"/>
        <end position="2350"/>
    </location>
</feature>
<dbReference type="GeneID" id="19136171"/>
<feature type="compositionally biased region" description="Basic residues" evidence="1">
    <location>
        <begin position="726"/>
        <end position="736"/>
    </location>
</feature>
<dbReference type="OMA" id="HRSSYMR"/>
<feature type="compositionally biased region" description="Low complexity" evidence="1">
    <location>
        <begin position="1887"/>
        <end position="1900"/>
    </location>
</feature>
<feature type="region of interest" description="Disordered" evidence="1">
    <location>
        <begin position="920"/>
        <end position="976"/>
    </location>
</feature>
<feature type="compositionally biased region" description="Polar residues" evidence="1">
    <location>
        <begin position="1816"/>
        <end position="1825"/>
    </location>
</feature>
<feature type="compositionally biased region" description="Basic and acidic residues" evidence="1">
    <location>
        <begin position="2118"/>
        <end position="2129"/>
    </location>
</feature>
<feature type="compositionally biased region" description="Polar residues" evidence="1">
    <location>
        <begin position="1511"/>
        <end position="1521"/>
    </location>
</feature>
<feature type="compositionally biased region" description="Polar residues" evidence="1">
    <location>
        <begin position="1"/>
        <end position="14"/>
    </location>
</feature>
<feature type="compositionally biased region" description="Polar residues" evidence="1">
    <location>
        <begin position="419"/>
        <end position="440"/>
    </location>
</feature>
<feature type="compositionally biased region" description="Basic and acidic residues" evidence="1">
    <location>
        <begin position="1217"/>
        <end position="1247"/>
    </location>
</feature>
<feature type="compositionally biased region" description="Basic and acidic residues" evidence="1">
    <location>
        <begin position="1451"/>
        <end position="1492"/>
    </location>
</feature>
<feature type="compositionally biased region" description="Basic and acidic residues" evidence="1">
    <location>
        <begin position="91"/>
        <end position="102"/>
    </location>
</feature>
<feature type="compositionally biased region" description="Basic and acidic residues" evidence="1">
    <location>
        <begin position="2603"/>
        <end position="2620"/>
    </location>
</feature>
<sequence length="2626" mass="291740">MWSRLTGSSGASQSPKDDDARRRRTTASDSTRSKRDRDRDPDTRSVVSSTSTRKPSLSRRDTAPSSTASFTTAFDDIPRSRAAPNTDPNSDYDRRRDDRRSSYAESSTSTMRNDRRSSYAESSTSTMREDRDKKKKSKDSKSDKRRSSRSEQPASVTPTGGYRGDIVDSPKSPQRSYSEQMGSDGLSRFPGQAGAPMMSGALPVGTNGLQSSSSSQYQNQPQPQQQQQGHHYSDHVQSQFPGQDPVNFASSALPGGHPFGAAAEFYNDQGQSVGQQPGVRPQPPSVIVGQDTPHLMSASAQPNPVADTGSGAAADFYAQGPSTSSSRPPRPLSSSMPGAFVDDTPAPPKPPRPASSSRPDKPGTFGTAASMVGAAAFGYAAGHSSSSHEHSASYSSSSNVRPPSSFSSYTNTAPAAPASTYNMYGNGPNTSNSNASNGTHLPSHAAAAYGNDDIPPPKPPRPSRPEKHSSGSNAGLLAAGAAGLAAYATHQHNSSTHEHSHSHTHTHSHSHGTSQHHSASGASNGHQNNGLPPSAYVSGGMAQHHQHTGPVSRFVDWWKDYEDVQKMEEYTEYIGVCKGCFDPRSSVLDAPRKHHYYKRRSNEFMRPSGGIEKQSRYNLKEKRSQNSISGEERRKTSNSAAGWMAAGLGGLGLAKAGKAVWNTARDDFDDTYSIKSGRSRVSRRSSSRSLDRKGYSYGYTGVRHRSRSGDRMSNMSVGVTGDRKDRKAHKSRRHSRASSSSSSSSDNGKSGLIGAAIGAGLAGAALGASASKKRHARSKSPKRVHVVHPRRDSNDDERSRRSQQLRHKVSRSSTSGASVIEIGQNHEHEGGFFQGFFSAPPPKEKRVKPASLKKKKGGFFNFTNASTSSTDSDMAFGTGYVRRRRRSSHSRRPSPKRRNSDERLKASLIGLGATAAAITAAKAGKGKRSRDVSVVKENRKSLRDSQSSRTGSRYGDDEWEDLPDDGPSDSASDGGLVYGEHVLRKSKSNDSMDSNGSGTNKWGWRWGFGKKKRRSSNNLYDNIANTSLIAPAAAGAVGAAAGAAAVGATQGRPDSQSSSAQTLQSVYPVAPHDPNAFFDARRTSSIATSQPLVTSGPGSVSLQQPQPMHQVHGTVYTTQAPPPASYNAPTGPPVFSQVPPQPQAQNIIINNSNNQFPQQPPLRRANSSPIQTSSWRRDAAIAGLAATAGAAAISALKSDRPPSASSNVRFDLTQTQTEKEMRERRRQQERIEEEAQRRREQQRLDDEARWEEEELARREQQRRDDQARRLETARREEEERVRREQQRQEDEVRKAEEERRLTLLRLEESKREDEERRLTLLRQEETRREEERRLILLRQGETKREEEERRLTLLRQEETRREEEERRLALLRQEETKREEDERRRREIQRQQDEARKFMEIERLARLENDRRRDEHELAARQLREAEERERQQRLAFLEHQRQLAIEAAEEERVRRERREAQQQEAERIDAARREAEIQEDLEQRRRGRELQDPSNRFASVQARQLEEQPTGDSIASTATVVQRKEKELKDREREALKPEKKSSSVASAVAAGAAAAIVSGAISSYKDKTKEKEKEKKEKERERKRDRSVKRQSSSSSKSSESKRGKTREPTSVKTIEPSRVEQDMFDEDIFNPDLFKEPTRQDAREVLRDWEDRYSAKPVSQAEFFAPRELLADDNLPKVKPVDPNEGVGDLQMYYAHEDAPSGQPILPPYPPSYSFTATRDGRPTKQRPLPIPVLSLTMPTPPGSRAPSVRSVSPSPVRTREPVRDTKDDYRQEDSNRARSRVSWGENQFHHFDVPTPESFREQFVSDGDLKRQQPNYSTDQVTVEREVPTSAYIPYQPGTPSSSESKETTPSTQYVSDDNSSTWDSVVSASASSKASERNENTPSNSASGSAVSNVSAPPPQSQQDEYDYKRINASLLSNPFSDTNMAPSTIAASLISAPSAISAPSIISAAPSTSSVQTAYYQPEPAFDMRMMPERRTTGPGFVEGEIPDDPMPLHIPGSFEEAEESEPPTPTMESFASAVKNDTKGKTSKSTDSNVVLQDVPRQVEPEPSVVSKSSKGKGVESDTKSSKKDKEKEKDKEKKKKKKSSKASKRISVDTWELDEPSPPTSPILERGPRDIEPRTVEPSHSGGSSRTADHGQDYQPSKSASRSDEGSSAKVSTAALAGGFAALVGTAISQDRDRMASDLERARRNLESVEKPSARDSHSSSANSNRAPEDPAKNVTIPSYAFEGVDELADKTPKRRSEKRSSSSGKWSPSVGSPLRTEMKQEDYMGARNNSDGSKYQPLVEAPKVPTATPFTSTSDPTTSRSVADSGYYAPDDFTHPESNEKESDKSYFASSNGNTRDSQSRASNAERSRRSDDEDDYRRRNSFDDDIGSIASLSYKYEDPDREERRRRRREARSETRDKSRDKSRDYDVGEGEERRRKHRRRETDEGADDWDTRSTYSEARSDVNGERRRRHKRKDSSPDRKTRSRSEAASEYGDLYDEPKSSRRRSRREDDDTASLISSFAGWDDDRSSRKEKDKRSSGLMGLFSSKSRENLAEAASKPSRSRDDDDEERKHRRRRHRSDRGSTYGSDDDDVRSTISSTSRREKRSRSSRSERDGDRADAYDEKVHRSSYMR</sequence>
<feature type="compositionally biased region" description="Basic residues" evidence="1">
    <location>
        <begin position="2084"/>
        <end position="2096"/>
    </location>
</feature>
<protein>
    <recommendedName>
        <fullName evidence="4">Involucrin repeat protein</fullName>
    </recommendedName>
</protein>
<feature type="compositionally biased region" description="Low complexity" evidence="1">
    <location>
        <begin position="2254"/>
        <end position="2266"/>
    </location>
</feature>
<feature type="compositionally biased region" description="Basic residues" evidence="1">
    <location>
        <begin position="771"/>
        <end position="788"/>
    </location>
</feature>
<feature type="compositionally biased region" description="Low complexity" evidence="1">
    <location>
        <begin position="2298"/>
        <end position="2312"/>
    </location>
</feature>
<name>M2SWK6_COCSN</name>
<feature type="region of interest" description="Disordered" evidence="1">
    <location>
        <begin position="987"/>
        <end position="1006"/>
    </location>
</feature>
<feature type="compositionally biased region" description="Basic and acidic residues" evidence="1">
    <location>
        <begin position="31"/>
        <end position="43"/>
    </location>
</feature>
<feature type="compositionally biased region" description="Basic and acidic residues" evidence="1">
    <location>
        <begin position="2518"/>
        <end position="2531"/>
    </location>
</feature>
<dbReference type="STRING" id="665912.M2SWK6"/>
<dbReference type="Proteomes" id="UP000016934">
    <property type="component" value="Unassembled WGS sequence"/>
</dbReference>
<feature type="compositionally biased region" description="Low complexity" evidence="1">
    <location>
        <begin position="1748"/>
        <end position="1760"/>
    </location>
</feature>
<feature type="region of interest" description="Disordered" evidence="1">
    <location>
        <begin position="676"/>
        <end position="749"/>
    </location>
</feature>
<feature type="compositionally biased region" description="Basic residues" evidence="1">
    <location>
        <begin position="801"/>
        <end position="810"/>
    </location>
</feature>
<feature type="compositionally biased region" description="Polar residues" evidence="1">
    <location>
        <begin position="991"/>
        <end position="1000"/>
    </location>
</feature>
<feature type="compositionally biased region" description="Low complexity" evidence="1">
    <location>
        <begin position="1544"/>
        <end position="1565"/>
    </location>
</feature>
<feature type="compositionally biased region" description="Basic and acidic residues" evidence="1">
    <location>
        <begin position="929"/>
        <end position="943"/>
    </location>
</feature>
<gene>
    <name evidence="2" type="ORF">COCSADRAFT_300966</name>
</gene>
<feature type="compositionally biased region" description="Basic and acidic residues" evidence="1">
    <location>
        <begin position="1523"/>
        <end position="1543"/>
    </location>
</feature>
<feature type="region of interest" description="Disordered" evidence="1">
    <location>
        <begin position="489"/>
        <end position="548"/>
    </location>
</feature>
<dbReference type="EMBL" id="KB445640">
    <property type="protein sequence ID" value="EMD66675.1"/>
    <property type="molecule type" value="Genomic_DNA"/>
</dbReference>
<feature type="compositionally biased region" description="Basic and acidic residues" evidence="1">
    <location>
        <begin position="789"/>
        <end position="800"/>
    </location>
</feature>
<feature type="compositionally biased region" description="Basic and acidic residues" evidence="1">
    <location>
        <begin position="620"/>
        <end position="635"/>
    </location>
</feature>
<feature type="compositionally biased region" description="Polar residues" evidence="1">
    <location>
        <begin position="171"/>
        <end position="181"/>
    </location>
</feature>
<feature type="compositionally biased region" description="Basic residues" evidence="1">
    <location>
        <begin position="677"/>
        <end position="686"/>
    </location>
</feature>
<feature type="compositionally biased region" description="Low complexity" evidence="1">
    <location>
        <begin position="44"/>
        <end position="53"/>
    </location>
</feature>
<feature type="compositionally biased region" description="Low complexity" evidence="1">
    <location>
        <begin position="1843"/>
        <end position="1856"/>
    </location>
</feature>
<reference evidence="3" key="2">
    <citation type="journal article" date="2013" name="PLoS Genet.">
        <title>Comparative genome structure, secondary metabolite, and effector coding capacity across Cochliobolus pathogens.</title>
        <authorList>
            <person name="Condon B.J."/>
            <person name="Leng Y."/>
            <person name="Wu D."/>
            <person name="Bushley K.E."/>
            <person name="Ohm R.A."/>
            <person name="Otillar R."/>
            <person name="Martin J."/>
            <person name="Schackwitz W."/>
            <person name="Grimwood J."/>
            <person name="MohdZainudin N."/>
            <person name="Xue C."/>
            <person name="Wang R."/>
            <person name="Manning V.A."/>
            <person name="Dhillon B."/>
            <person name="Tu Z.J."/>
            <person name="Steffenson B.J."/>
            <person name="Salamov A."/>
            <person name="Sun H."/>
            <person name="Lowry S."/>
            <person name="LaButti K."/>
            <person name="Han J."/>
            <person name="Copeland A."/>
            <person name="Lindquist E."/>
            <person name="Barry K."/>
            <person name="Schmutz J."/>
            <person name="Baker S.E."/>
            <person name="Ciuffetti L.M."/>
            <person name="Grigoriev I.V."/>
            <person name="Zhong S."/>
            <person name="Turgeon B.G."/>
        </authorList>
    </citation>
    <scope>NUCLEOTIDE SEQUENCE [LARGE SCALE GENOMIC DNA]</scope>
    <source>
        <strain evidence="3">ND90Pr / ATCC 201652</strain>
    </source>
</reference>
<feature type="compositionally biased region" description="Basic and acidic residues" evidence="1">
    <location>
        <begin position="1255"/>
        <end position="1296"/>
    </location>
</feature>
<reference evidence="2 3" key="1">
    <citation type="journal article" date="2012" name="PLoS Pathog.">
        <title>Diverse lifestyles and strategies of plant pathogenesis encoded in the genomes of eighteen Dothideomycetes fungi.</title>
        <authorList>
            <person name="Ohm R.A."/>
            <person name="Feau N."/>
            <person name="Henrissat B."/>
            <person name="Schoch C.L."/>
            <person name="Horwitz B.A."/>
            <person name="Barry K.W."/>
            <person name="Condon B.J."/>
            <person name="Copeland A.C."/>
            <person name="Dhillon B."/>
            <person name="Glaser F."/>
            <person name="Hesse C.N."/>
            <person name="Kosti I."/>
            <person name="LaButti K."/>
            <person name="Lindquist E.A."/>
            <person name="Lucas S."/>
            <person name="Salamov A.A."/>
            <person name="Bradshaw R.E."/>
            <person name="Ciuffetti L."/>
            <person name="Hamelin R.C."/>
            <person name="Kema G.H.J."/>
            <person name="Lawrence C."/>
            <person name="Scott J.A."/>
            <person name="Spatafora J.W."/>
            <person name="Turgeon B.G."/>
            <person name="de Wit P.J.G.M."/>
            <person name="Zhong S."/>
            <person name="Goodwin S.B."/>
            <person name="Grigoriev I.V."/>
        </authorList>
    </citation>
    <scope>NUCLEOTIDE SEQUENCE [LARGE SCALE GENOMIC DNA]</scope>
    <source>
        <strain evidence="3">ND90Pr / ATCC 201652</strain>
    </source>
</reference>
<dbReference type="eggNOG" id="ENOG502S83Y">
    <property type="taxonomic scope" value="Eukaryota"/>
</dbReference>
<feature type="region of interest" description="Disordered" evidence="1">
    <location>
        <begin position="620"/>
        <end position="639"/>
    </location>
</feature>